<dbReference type="PANTHER" id="PTHR37523">
    <property type="entry name" value="METALLOPHOSPHOESTERASE"/>
    <property type="match status" value="1"/>
</dbReference>
<dbReference type="Pfam" id="PF00149">
    <property type="entry name" value="Metallophos"/>
    <property type="match status" value="1"/>
</dbReference>
<dbReference type="GO" id="GO:0016787">
    <property type="term" value="F:hydrolase activity"/>
    <property type="evidence" value="ECO:0007669"/>
    <property type="project" value="InterPro"/>
</dbReference>
<dbReference type="InterPro" id="IPR004843">
    <property type="entry name" value="Calcineurin-like_PHP"/>
</dbReference>
<dbReference type="Gene3D" id="3.60.21.10">
    <property type="match status" value="1"/>
</dbReference>
<comment type="caution">
    <text evidence="2">The sequence shown here is derived from an EMBL/GenBank/DDBJ whole genome shotgun (WGS) entry which is preliminary data.</text>
</comment>
<reference evidence="2 3" key="1">
    <citation type="submission" date="2019-05" db="EMBL/GenBank/DDBJ databases">
        <title>Psychrobacillus vulpis sp. nov., a new species isolated from feces of a red fox that inhabits in The Tablas de Daimiel Natural Park, Albacete, Spain.</title>
        <authorList>
            <person name="Rodriguez M."/>
            <person name="Reina J.C."/>
            <person name="Bejar V."/>
            <person name="Llamas I."/>
        </authorList>
    </citation>
    <scope>NUCLEOTIDE SEQUENCE [LARGE SCALE GENOMIC DNA]</scope>
    <source>
        <strain evidence="2 3">NHI-2</strain>
    </source>
</reference>
<feature type="domain" description="Calcineurin-like phosphoesterase" evidence="1">
    <location>
        <begin position="5"/>
        <end position="269"/>
    </location>
</feature>
<proteinExistence type="predicted"/>
<sequence length="313" mass="34517">MRKLKVFYAGDLHGGETAFRKFTNAGAFYKADLVIFGGDFTGKMVVPIVEKSGVYTCTYYGSTVKVKKAKDLPDLERNLRNAGFYPLIISEGELNKLNEEDAERIIKEMQMEVLEQWIKLADERFKAVGIPCVIIPGSVDDYYLDEILNSGNYVQNGDGKIINVNGIEILSIGGSKPSVFKYPREFSEEEFAEKINKLAAQVKDMKKCIFNIHIPPFDTDLDLGTLYDDDLKPVLDGDSLATAPAGSKAVREAIEKYQPLLSLHGHVHESRGITTLGKTICINAGTDYDQGLLRGALIDISVDGNVSYTLTAG</sequence>
<dbReference type="OrthoDB" id="332939at2"/>
<dbReference type="SUPFAM" id="SSF56300">
    <property type="entry name" value="Metallo-dependent phosphatases"/>
    <property type="match status" value="1"/>
</dbReference>
<accession>A0A544SU54</accession>
<dbReference type="PANTHER" id="PTHR37523:SF1">
    <property type="entry name" value="CALCINEURIN-LIKE PHOSPHOESTERASE DOMAIN-CONTAINING PROTEIN"/>
    <property type="match status" value="1"/>
</dbReference>
<dbReference type="EMBL" id="VDGG01000043">
    <property type="protein sequence ID" value="TQR08727.1"/>
    <property type="molecule type" value="Genomic_DNA"/>
</dbReference>
<keyword evidence="3" id="KW-1185">Reference proteome</keyword>
<organism evidence="2 3">
    <name type="scientific">Psychrobacillus soli</name>
    <dbReference type="NCBI Taxonomy" id="1543965"/>
    <lineage>
        <taxon>Bacteria</taxon>
        <taxon>Bacillati</taxon>
        <taxon>Bacillota</taxon>
        <taxon>Bacilli</taxon>
        <taxon>Bacillales</taxon>
        <taxon>Bacillaceae</taxon>
        <taxon>Psychrobacillus</taxon>
    </lineage>
</organism>
<evidence type="ECO:0000313" key="2">
    <source>
        <dbReference type="EMBL" id="TQR08727.1"/>
    </source>
</evidence>
<name>A0A544SU54_9BACI</name>
<gene>
    <name evidence="2" type="ORF">FG383_16375</name>
</gene>
<dbReference type="Proteomes" id="UP000318937">
    <property type="component" value="Unassembled WGS sequence"/>
</dbReference>
<dbReference type="CDD" id="cd00838">
    <property type="entry name" value="MPP_superfamily"/>
    <property type="match status" value="1"/>
</dbReference>
<protein>
    <submittedName>
        <fullName evidence="2">Metallophosphoesterase</fullName>
    </submittedName>
</protein>
<evidence type="ECO:0000313" key="3">
    <source>
        <dbReference type="Proteomes" id="UP000318937"/>
    </source>
</evidence>
<dbReference type="AlphaFoldDB" id="A0A544SU54"/>
<evidence type="ECO:0000259" key="1">
    <source>
        <dbReference type="Pfam" id="PF00149"/>
    </source>
</evidence>
<dbReference type="InterPro" id="IPR029052">
    <property type="entry name" value="Metallo-depent_PP-like"/>
</dbReference>